<feature type="compositionally biased region" description="Basic residues" evidence="1">
    <location>
        <begin position="279"/>
        <end position="291"/>
    </location>
</feature>
<feature type="compositionally biased region" description="Acidic residues" evidence="1">
    <location>
        <begin position="699"/>
        <end position="709"/>
    </location>
</feature>
<feature type="compositionally biased region" description="Polar residues" evidence="1">
    <location>
        <begin position="816"/>
        <end position="844"/>
    </location>
</feature>
<evidence type="ECO:0000259" key="2">
    <source>
        <dbReference type="Pfam" id="PF15262"/>
    </source>
</evidence>
<dbReference type="InterPro" id="IPR028030">
    <property type="entry name" value="DUF4592"/>
</dbReference>
<feature type="compositionally biased region" description="Pro residues" evidence="1">
    <location>
        <begin position="1160"/>
        <end position="1201"/>
    </location>
</feature>
<evidence type="ECO:0000313" key="4">
    <source>
        <dbReference type="Proteomes" id="UP000694383"/>
    </source>
</evidence>
<reference evidence="3" key="1">
    <citation type="submission" date="2025-08" db="UniProtKB">
        <authorList>
            <consortium name="Ensembl"/>
        </authorList>
    </citation>
    <scope>IDENTIFICATION</scope>
</reference>
<feature type="compositionally biased region" description="Polar residues" evidence="1">
    <location>
        <begin position="517"/>
        <end position="528"/>
    </location>
</feature>
<dbReference type="PANTHER" id="PTHR47743">
    <property type="entry name" value="KIAA1210 / KIAA1211 FAMILY MEMBER"/>
    <property type="match status" value="1"/>
</dbReference>
<keyword evidence="4" id="KW-1185">Reference proteome</keyword>
<dbReference type="Pfam" id="PF15262">
    <property type="entry name" value="DUF4592"/>
    <property type="match status" value="1"/>
</dbReference>
<feature type="region of interest" description="Disordered" evidence="1">
    <location>
        <begin position="691"/>
        <end position="1269"/>
    </location>
</feature>
<feature type="region of interest" description="Disordered" evidence="1">
    <location>
        <begin position="311"/>
        <end position="672"/>
    </location>
</feature>
<feature type="compositionally biased region" description="Basic and acidic residues" evidence="1">
    <location>
        <begin position="805"/>
        <end position="815"/>
    </location>
</feature>
<dbReference type="AlphaFoldDB" id="A0A8C7YGZ0"/>
<feature type="compositionally biased region" description="Acidic residues" evidence="1">
    <location>
        <begin position="368"/>
        <end position="377"/>
    </location>
</feature>
<feature type="compositionally biased region" description="Acidic residues" evidence="1">
    <location>
        <begin position="318"/>
        <end position="334"/>
    </location>
</feature>
<feature type="compositionally biased region" description="Basic residues" evidence="1">
    <location>
        <begin position="50"/>
        <end position="68"/>
    </location>
</feature>
<dbReference type="Ensembl" id="ENSOSIT00000030132.1">
    <property type="protein sequence ID" value="ENSOSIP00000028590.1"/>
    <property type="gene ID" value="ENSOSIG00000014875.1"/>
</dbReference>
<dbReference type="InterPro" id="IPR026713">
    <property type="entry name" value="CRACD-like"/>
</dbReference>
<organism evidence="3 4">
    <name type="scientific">Oryzias sinensis</name>
    <name type="common">Chinese medaka</name>
    <dbReference type="NCBI Taxonomy" id="183150"/>
    <lineage>
        <taxon>Eukaryota</taxon>
        <taxon>Metazoa</taxon>
        <taxon>Chordata</taxon>
        <taxon>Craniata</taxon>
        <taxon>Vertebrata</taxon>
        <taxon>Euteleostomi</taxon>
        <taxon>Actinopterygii</taxon>
        <taxon>Neopterygii</taxon>
        <taxon>Teleostei</taxon>
        <taxon>Neoteleostei</taxon>
        <taxon>Acanthomorphata</taxon>
        <taxon>Ovalentaria</taxon>
        <taxon>Atherinomorphae</taxon>
        <taxon>Beloniformes</taxon>
        <taxon>Adrianichthyidae</taxon>
        <taxon>Oryziinae</taxon>
        <taxon>Oryzias</taxon>
    </lineage>
</organism>
<feature type="compositionally biased region" description="Basic and acidic residues" evidence="1">
    <location>
        <begin position="918"/>
        <end position="931"/>
    </location>
</feature>
<name>A0A8C7YGZ0_9TELE</name>
<feature type="compositionally biased region" description="Basic and acidic residues" evidence="1">
    <location>
        <begin position="351"/>
        <end position="360"/>
    </location>
</feature>
<feature type="compositionally biased region" description="Polar residues" evidence="1">
    <location>
        <begin position="1025"/>
        <end position="1036"/>
    </location>
</feature>
<accession>A0A8C7YGZ0</accession>
<feature type="compositionally biased region" description="Polar residues" evidence="1">
    <location>
        <begin position="81"/>
        <end position="98"/>
    </location>
</feature>
<dbReference type="Proteomes" id="UP000694383">
    <property type="component" value="Unplaced"/>
</dbReference>
<feature type="compositionally biased region" description="Pro residues" evidence="1">
    <location>
        <begin position="416"/>
        <end position="426"/>
    </location>
</feature>
<evidence type="ECO:0000313" key="3">
    <source>
        <dbReference type="Ensembl" id="ENSOSIP00000028590.1"/>
    </source>
</evidence>
<sequence>MSWLQSLRDDFTLRPFEVPQTPSDSAAMASGSPDLTNQEPAEVREESSGKKKSKFKTFKKFFARKKRKEPSSGGAEAGLKASQSIDNVSKTSESNALTRSEKDKGSGSKISLGGKAMSHDSVFVCDTSEANEALGASQDSVHGKVKSLQLQLKQAIRLGSPPSLMCVKKTEDAATTSEEDGLPCSPPEYAPFHSVRKAAWSSAVQVTCSLCGLIFVSVCALQRQDQRNSSNCLHGLDNDQLPCGASSRAVSPLVVPGDFSQPASPFACLDNSAAKHKLGLRPKANNRRKPVRRLDGKTEADAAVVEKLIISTPGAETNAEEEEEEEQNSEDGIDDQLKPKVKEEEEEEEEEKKIHAEDPRLSLFRGEEGEDESEAEADVSHGLDASCRGEQSVSEEETSDGAPVPSSESSSRASPLDPPRNTPEPPAGSRERVTPSTSSTEEDNQAESGSTSGGEPAFQEKDGESSLLEEVLSSLKTPLKPCSLDGEDVEEVLEPKEEMEKKQKEVEEKEEERVDIQTASPCSVLSDLTTDDQRGSCQEEDDSVEEEKAAKEEEEALNEEEEESGKEEEEALNEEEEPVKEEELLVVEHFNNHEEETKKREEEEDKNMPVSINEDDEEEEFMNLEKEDEDEKEIDEVQQQEGEEESEAEMMREMTPPQDEEDQRGSPLEGADEVTKVADEEILLMQDEEDDFNHKSEHVEEEEADFVGEEPEKEKAGIAVFGEQEVETTEQEGEQEAKTAEPAEYEVEQEVETSEPAEQEVEQEVETAEQEVEQEAETAEPAEQEVEQEGDDVKQSANAGLPEPLRPETQHESHSQESVISPSSKTSILSINLASPSSEKSFQFSPVVVSPGPSVTEFPTAEDEEEADTATKEVAKEGSPTATPSPEETKVRFTIAPAWQRCQSLTSPSSSTVCVSSPREEEVPVKDHTSEAEPAGESVLGPGRVKAAGNPTSKSQTSPSPVKAPSPAAANTTESAATTGGNPNNPFGVRLRKTSTLLRFNSEEEEEAPVESVNPPTSCKAESPQVCSKPSASQPVCNKPALPKKPELQAEAGGKLKRFSGISDPPRADPPSWISVAKHKQKLYRENSLDEITLKKEEQEKKPSLPNKDPRTKAAESSSHVDKPETVKPPVSPEKDPKRALSPQTSAASQPFKSQLLPCPVAPKPQVPPPVAKHPSPPQKSLPPPTPVPVHPKPTSIPPSKPTSTPQTTPVPSPAFASRTTPEKSLSRSAGPPGPRGLTTPALPQDEPPWMALAKKKAKAWSEMPQIVQ</sequence>
<feature type="compositionally biased region" description="Acidic residues" evidence="1">
    <location>
        <begin position="552"/>
        <end position="580"/>
    </location>
</feature>
<dbReference type="PANTHER" id="PTHR47743:SF2">
    <property type="entry name" value="ACROSOMAL PROTEIN KIAA1210"/>
    <property type="match status" value="1"/>
</dbReference>
<feature type="region of interest" description="Disordered" evidence="1">
    <location>
        <begin position="1"/>
        <end position="113"/>
    </location>
</feature>
<feature type="compositionally biased region" description="Basic and acidic residues" evidence="1">
    <location>
        <begin position="590"/>
        <end position="601"/>
    </location>
</feature>
<feature type="compositionally biased region" description="Polar residues" evidence="1">
    <location>
        <begin position="1142"/>
        <end position="1153"/>
    </location>
</feature>
<feature type="compositionally biased region" description="Low complexity" evidence="1">
    <location>
        <begin position="465"/>
        <end position="475"/>
    </location>
</feature>
<feature type="compositionally biased region" description="Acidic residues" evidence="1">
    <location>
        <begin position="724"/>
        <end position="734"/>
    </location>
</feature>
<feature type="domain" description="DUF4592" evidence="2">
    <location>
        <begin position="154"/>
        <end position="286"/>
    </location>
</feature>
<reference evidence="3" key="2">
    <citation type="submission" date="2025-09" db="UniProtKB">
        <authorList>
            <consortium name="Ensembl"/>
        </authorList>
    </citation>
    <scope>IDENTIFICATION</scope>
</reference>
<proteinExistence type="predicted"/>
<feature type="compositionally biased region" description="Basic and acidic residues" evidence="1">
    <location>
        <begin position="493"/>
        <end position="515"/>
    </location>
</feature>
<feature type="compositionally biased region" description="Low complexity" evidence="1">
    <location>
        <begin position="958"/>
        <end position="982"/>
    </location>
</feature>
<protein>
    <recommendedName>
        <fullName evidence="2">DUF4592 domain-containing protein</fullName>
    </recommendedName>
</protein>
<feature type="compositionally biased region" description="Acidic residues" evidence="1">
    <location>
        <begin position="613"/>
        <end position="648"/>
    </location>
</feature>
<feature type="compositionally biased region" description="Acidic residues" evidence="1">
    <location>
        <begin position="743"/>
        <end position="790"/>
    </location>
</feature>
<feature type="compositionally biased region" description="Low complexity" evidence="1">
    <location>
        <begin position="900"/>
        <end position="917"/>
    </location>
</feature>
<feature type="region of interest" description="Disordered" evidence="1">
    <location>
        <begin position="279"/>
        <end position="298"/>
    </location>
</feature>
<dbReference type="GeneTree" id="ENSGT00940000163031"/>
<feature type="compositionally biased region" description="Low complexity" evidence="1">
    <location>
        <begin position="845"/>
        <end position="859"/>
    </location>
</feature>
<evidence type="ECO:0000256" key="1">
    <source>
        <dbReference type="SAM" id="MobiDB-lite"/>
    </source>
</evidence>
<feature type="compositionally biased region" description="Low complexity" evidence="1">
    <location>
        <begin position="400"/>
        <end position="415"/>
    </location>
</feature>
<feature type="compositionally biased region" description="Basic and acidic residues" evidence="1">
    <location>
        <begin position="1083"/>
        <end position="1126"/>
    </location>
</feature>